<comment type="caution">
    <text evidence="2">The sequence shown here is derived from an EMBL/GenBank/DDBJ whole genome shotgun (WGS) entry which is preliminary data.</text>
</comment>
<name>A0A267MI85_9FIRM</name>
<gene>
    <name evidence="2" type="primary">prdD</name>
    <name evidence="2" type="ORF">CCE28_14925</name>
</gene>
<proteinExistence type="predicted"/>
<reference evidence="2 3" key="1">
    <citation type="submission" date="2017-06" db="EMBL/GenBank/DDBJ databases">
        <title>Draft genome sequence of anaerobic fermentative bacterium Anaeromicrobium sediminis DY2726D isolated from West Pacific Ocean sediments.</title>
        <authorList>
            <person name="Zeng X."/>
        </authorList>
    </citation>
    <scope>NUCLEOTIDE SEQUENCE [LARGE SCALE GENOMIC DNA]</scope>
    <source>
        <strain evidence="2 3">DY2726D</strain>
    </source>
</reference>
<protein>
    <submittedName>
        <fullName evidence="2">Proline reductase cluster protein PrdD</fullName>
    </submittedName>
</protein>
<evidence type="ECO:0000256" key="1">
    <source>
        <dbReference type="ARBA" id="ARBA00023002"/>
    </source>
</evidence>
<keyword evidence="1" id="KW-0560">Oxidoreductase</keyword>
<organism evidence="2 3">
    <name type="scientific">Anaeromicrobium sediminis</name>
    <dbReference type="NCBI Taxonomy" id="1478221"/>
    <lineage>
        <taxon>Bacteria</taxon>
        <taxon>Bacillati</taxon>
        <taxon>Bacillota</taxon>
        <taxon>Clostridia</taxon>
        <taxon>Peptostreptococcales</taxon>
        <taxon>Thermotaleaceae</taxon>
        <taxon>Anaeromicrobium</taxon>
    </lineage>
</organism>
<sequence>MTQSKELRTLTIKSFHMNDVKFSDKTCMDNGILYIKESIEGLSEHDPYIKEVKVQIIKKNERDRFVNSIMDFIPIATKVLGKIGEGITHTLTGTLVMLTGVDEDGIQVAEFGSSEGILENQIVSNMAGTPSDEDIIIHVDAILKSGMGTNREAIIHVHKMCDFFIQEIREKLKKVNGRKCDERHDFTDKTHPNRKKVLIVKQVAGQGAMYDTWTLPKEPGGVEGGVSIIDMFNVPIILSPNQYRDGALRAMH</sequence>
<dbReference type="Proteomes" id="UP000216024">
    <property type="component" value="Unassembled WGS sequence"/>
</dbReference>
<dbReference type="NCBIfam" id="TIGR04482">
    <property type="entry name" value="D_pro_red_PrdD"/>
    <property type="match status" value="1"/>
</dbReference>
<dbReference type="InterPro" id="IPR031000">
    <property type="entry name" value="D_pro_red_PrdD"/>
</dbReference>
<dbReference type="Pfam" id="PF09338">
    <property type="entry name" value="Gly_reductase"/>
    <property type="match status" value="1"/>
</dbReference>
<dbReference type="OrthoDB" id="3651437at2"/>
<dbReference type="EMBL" id="NIBG01000014">
    <property type="protein sequence ID" value="PAB58585.1"/>
    <property type="molecule type" value="Genomic_DNA"/>
</dbReference>
<evidence type="ECO:0000313" key="3">
    <source>
        <dbReference type="Proteomes" id="UP000216024"/>
    </source>
</evidence>
<dbReference type="AlphaFoldDB" id="A0A267MI85"/>
<keyword evidence="3" id="KW-1185">Reference proteome</keyword>
<dbReference type="GO" id="GO:0050485">
    <property type="term" value="F:oxidoreductase activity, acting on X-H and Y-H to form an X-Y bond, with a disulfide as acceptor"/>
    <property type="evidence" value="ECO:0007669"/>
    <property type="project" value="InterPro"/>
</dbReference>
<evidence type="ECO:0000313" key="2">
    <source>
        <dbReference type="EMBL" id="PAB58585.1"/>
    </source>
</evidence>
<accession>A0A267MI85</accession>
<dbReference type="InterPro" id="IPR015417">
    <property type="entry name" value="Gly_reductase_pB_sua/b"/>
</dbReference>